<evidence type="ECO:0008006" key="2">
    <source>
        <dbReference type="Google" id="ProtNLM"/>
    </source>
</evidence>
<gene>
    <name evidence="1" type="ORF">METZ01_LOCUS444823</name>
</gene>
<dbReference type="InterPro" id="IPR023214">
    <property type="entry name" value="HAD_sf"/>
</dbReference>
<name>A0A382Z9S5_9ZZZZ</name>
<dbReference type="PANTHER" id="PTHR21485">
    <property type="entry name" value="HAD SUPERFAMILY MEMBERS CMAS AND KDSC"/>
    <property type="match status" value="1"/>
</dbReference>
<dbReference type="SUPFAM" id="SSF56784">
    <property type="entry name" value="HAD-like"/>
    <property type="match status" value="1"/>
</dbReference>
<reference evidence="1" key="1">
    <citation type="submission" date="2018-05" db="EMBL/GenBank/DDBJ databases">
        <authorList>
            <person name="Lanie J.A."/>
            <person name="Ng W.-L."/>
            <person name="Kazmierczak K.M."/>
            <person name="Andrzejewski T.M."/>
            <person name="Davidsen T.M."/>
            <person name="Wayne K.J."/>
            <person name="Tettelin H."/>
            <person name="Glass J.I."/>
            <person name="Rusch D."/>
            <person name="Podicherti R."/>
            <person name="Tsui H.-C.T."/>
            <person name="Winkler M.E."/>
        </authorList>
    </citation>
    <scope>NUCLEOTIDE SEQUENCE</scope>
</reference>
<dbReference type="GO" id="GO:0008781">
    <property type="term" value="F:N-acylneuraminate cytidylyltransferase activity"/>
    <property type="evidence" value="ECO:0007669"/>
    <property type="project" value="TreeGrafter"/>
</dbReference>
<dbReference type="Gene3D" id="3.40.50.1000">
    <property type="entry name" value="HAD superfamily/HAD-like"/>
    <property type="match status" value="1"/>
</dbReference>
<dbReference type="PANTHER" id="PTHR21485:SF3">
    <property type="entry name" value="N-ACYLNEURAMINATE CYTIDYLYLTRANSFERASE"/>
    <property type="match status" value="1"/>
</dbReference>
<dbReference type="EMBL" id="UINC01181995">
    <property type="protein sequence ID" value="SVD91969.1"/>
    <property type="molecule type" value="Genomic_DNA"/>
</dbReference>
<feature type="non-terminal residue" evidence="1">
    <location>
        <position position="1"/>
    </location>
</feature>
<sequence length="87" mass="9432">GVASILKKAKLDWVDASFVSDDINDLAVLRRVGLPVAVANAVAEVKKVAHYITRAQGGDGAVREVCEGLIKAQGRWHGLVRKFTQYD</sequence>
<dbReference type="InterPro" id="IPR050793">
    <property type="entry name" value="CMP-NeuNAc_synthase"/>
</dbReference>
<evidence type="ECO:0000313" key="1">
    <source>
        <dbReference type="EMBL" id="SVD91969.1"/>
    </source>
</evidence>
<dbReference type="InterPro" id="IPR036412">
    <property type="entry name" value="HAD-like_sf"/>
</dbReference>
<protein>
    <recommendedName>
        <fullName evidence="2">Phenylphosphate carboxylase subunit delta</fullName>
    </recommendedName>
</protein>
<dbReference type="AlphaFoldDB" id="A0A382Z9S5"/>
<dbReference type="Pfam" id="PF08282">
    <property type="entry name" value="Hydrolase_3"/>
    <property type="match status" value="1"/>
</dbReference>
<organism evidence="1">
    <name type="scientific">marine metagenome</name>
    <dbReference type="NCBI Taxonomy" id="408172"/>
    <lineage>
        <taxon>unclassified sequences</taxon>
        <taxon>metagenomes</taxon>
        <taxon>ecological metagenomes</taxon>
    </lineage>
</organism>
<proteinExistence type="predicted"/>
<accession>A0A382Z9S5</accession>